<feature type="repeat" description="ANK" evidence="15">
    <location>
        <begin position="1206"/>
        <end position="1238"/>
    </location>
</feature>
<dbReference type="PROSITE" id="PS50088">
    <property type="entry name" value="ANK_REPEAT"/>
    <property type="match status" value="20"/>
</dbReference>
<feature type="repeat" description="ANK" evidence="15">
    <location>
        <begin position="1790"/>
        <end position="1815"/>
    </location>
</feature>
<evidence type="ECO:0000313" key="18">
    <source>
        <dbReference type="EMBL" id="GBN53885.1"/>
    </source>
</evidence>
<keyword evidence="10" id="KW-0638">Presynaptic neurotoxin</keyword>
<dbReference type="InterPro" id="IPR019734">
    <property type="entry name" value="TPR_rpt"/>
</dbReference>
<dbReference type="SUPFAM" id="SSF48403">
    <property type="entry name" value="Ankyrin repeat"/>
    <property type="match status" value="3"/>
</dbReference>
<feature type="repeat" description="ANK" evidence="15">
    <location>
        <begin position="940"/>
        <end position="963"/>
    </location>
</feature>
<feature type="repeat" description="ANK" evidence="15">
    <location>
        <begin position="1601"/>
        <end position="1633"/>
    </location>
</feature>
<feature type="repeat" description="ANK" evidence="15">
    <location>
        <begin position="1172"/>
        <end position="1204"/>
    </location>
</feature>
<protein>
    <submittedName>
        <fullName evidence="18">Ankyrin-1</fullName>
    </submittedName>
</protein>
<evidence type="ECO:0000256" key="8">
    <source>
        <dbReference type="ARBA" id="ARBA00022737"/>
    </source>
</evidence>
<keyword evidence="3" id="KW-0268">Exocytosis</keyword>
<dbReference type="InterPro" id="IPR036770">
    <property type="entry name" value="Ankyrin_rpt-contain_sf"/>
</dbReference>
<evidence type="ECO:0000256" key="14">
    <source>
        <dbReference type="ARBA" id="ARBA00038259"/>
    </source>
</evidence>
<keyword evidence="6" id="KW-0800">Toxin</keyword>
<dbReference type="Gene3D" id="1.25.40.10">
    <property type="entry name" value="Tetratricopeptide repeat domain"/>
    <property type="match status" value="2"/>
</dbReference>
<dbReference type="SMART" id="SM00028">
    <property type="entry name" value="TPR"/>
    <property type="match status" value="4"/>
</dbReference>
<evidence type="ECO:0000256" key="6">
    <source>
        <dbReference type="ARBA" id="ARBA00022656"/>
    </source>
</evidence>
<keyword evidence="4" id="KW-0964">Secreted</keyword>
<dbReference type="Pfam" id="PF12796">
    <property type="entry name" value="Ank_2"/>
    <property type="match status" value="8"/>
</dbReference>
<dbReference type="PANTHER" id="PTHR24166">
    <property type="entry name" value="ROLLING PEBBLES, ISOFORM B"/>
    <property type="match status" value="1"/>
</dbReference>
<evidence type="ECO:0000256" key="7">
    <source>
        <dbReference type="ARBA" id="ARBA00022699"/>
    </source>
</evidence>
<comment type="subcellular location">
    <subcellularLocation>
        <location evidence="13">Postsynapse</location>
    </subcellularLocation>
    <subcellularLocation>
        <location evidence="2">Secreted</location>
    </subcellularLocation>
    <subcellularLocation>
        <location evidence="1">Target cell membrane</location>
    </subcellularLocation>
</comment>
<evidence type="ECO:0000256" key="9">
    <source>
        <dbReference type="ARBA" id="ARBA00023018"/>
    </source>
</evidence>
<sequence length="2258" mass="258119">METNEILKDYDFSSLTERSKQTLWMKFKTLDEVSAKEFYIDILKTVKVSLDKIQLLKHLSWLLNEISGYKSKENLQNYLETAKSRIEHFNIVIIASRSKATDALHHIFLDKNKTLYNLSCKIHNKVISPNDLDEFHHDAFYYAVRSNMTDLLDILIDRWPNKYFNEKLEELDYILSKSYKELKLRNVLLTKEMELYIQTKIFNIRFFHKNPKDISSGKSMDHIQRRIELVIGNIQLIKSTYWDSDPDEKFILVAEFIAKNIHILKSDLKSTYDKLPWEEIEFCLAIFIEGCKKNFEGNLVYNTVLIKERLLLHLEKFSNILELEKKNIANKSIKELLPRLDLERQTVVENIIQNNSSLQDLYADYEKVRDFCSLETIKHYTGLAVSADVSTVEGKQLIIRALQVTGEHMKNKLYSPKLSCTTVQLLFYSLPLGTRDVITKLRDSLSHYDHLIIRSEIEKQAYSFFKDIQTDISKMNNMTTEVLSEIKIEQMKTLLLKLKICKCWKDVKDILETYSFSIDSITSEIRKFDPDGFIKSDAENLQELLSRLFQLIKDKTPFENSLFQQIDVMIQNEKEISMSVKEEISLIINKLYRISNFSLNVDADDVFHYALLPFSFEIPDIPKTPLMNFALLLAVNRLLSRILPRTESNNVEMSNIIRKILFLIRFKMGNVKWIKEFADVIRPQKQNEKKKERDKKKMEIQRTVLTSKVFHLKKILEDNKLMHNLLISNLSAFENNRKLQAVIEMLVLDIWDILEGSCTYNNYFLDNDYIFQTGSNLRNSLAHINHLILNLSPMASLQLLLNARKLAAVDLTNGSKCIDQVAKCDSRALEITHIKNLSIIQNQRSLFDALSEGNIEKVRECVGQGADIFGKDLKSTSCLHFSAKAPNIEAMKYSLMQGLDINSKDFNDQTALHAAAKFNKLEIVEYLLIKGAPINSSDVQGKTPLHIAAENDSQEVVKSLLEHKSHTSKNVFGFTPLHCAIFKRKTEAAKILLEKETNVDKIKADCGFTALFTAAERGEPYLVNLLIEKKANVHSRNDFENTPLHIATYLGRLDVVKILISEGADINSRNIKGETPLLCAAKNGNETIVRFLLDNKANIKSANRYLCFPVHHAIENGHLAIGELFIRADSSLVDAKNHLGLTPLHLAAENGHKTLVKLLIEKNAKIDSKSSDNRTALHLSAYHGHLDVVQTLTESGANIEAEENTKHCTPLHMAAQQGHLQVVEFLISKGADIHSRDAFGFTSFDVAALRRHEHIVKLLLTRGAKVRAIYEFGPTPTNLTIFNALKELLLDQNINMNLSIIDDFEPWLLLAASFGCKSMIKVCLKKGCNINASHESGLTALHLAALNNHQEIVTFLLDSGANIDAKDDGGNSALCFAAKGNGIKTVRILINKQAEDRQSSTSDRNKSLYLAVSANHDSIVDMLFQNCEFDVVSLQQNYDFLHRASQYGHRKMVELLLEKGFEIDARWDNLTPLHYAVINNHCEITRLLISKGADVNAQDGEGQTALHRIAETGSVEMLHILLNGGADVSFRDMKNRSVIEVAVRNNRLEMTKILLQRKGIDINLESNKGFTLLHNSAEIGSLEITEYLALKGANINAKNMNSCKPIHTAAVKGHKDIVEFYLDKKVNVNDAGHQDFTPLHFAALGGNINVCELLIERGADINALAENGVTPVHLAAYNGNEDVFRILLHNGAYYNTCDTSSRSQLAETESKSVDFLIKIIDELFIAVQNNDSSEVEFQLKKADHHPKFSIVNARCVRNETPLLYAAREGYEEVVDILLKFKANPNIFDKHKLMPLHYAAKSSHLKIVKALLVNGAIYYALCLFRRSPLEYATDQTIIRLLRFAHKVFTKIKIKDNSVLKDLKNTKNEQFSKLILRAKDRKGNTLVVAAVLSGFPKTEQLKELFQEDVMHSWESVTDFIRQMKYAEAVRELKNVLDRRIEIFGLENPATLDIMKILAEIHLKLHEYDEALNLLQEIYLHMKNIFHEYRRESLAIEYLIALTLRRQGKSLEACEIFKSVLKHEELLEKNHSDILFSKIEMALIFAEMGNFAEALETSNDVFEKSYKKNGLRHEATLYSDYSRAKILSMMGNYSDAIKIFERVYKIQKNLLTSYHVNTLRTRSNIAEMLYELKKYDESTKMFQKILKIQKYNFLENRIQILSNKFYIGKILLHQGMTIAALKIFLALEPKIAKFGPNHFLVKGIENEMKLVSLKLKLIDFEWIIEKIREEMKQDGTKENSEYAKITEVEATSNNNNENKKE</sequence>
<feature type="repeat" description="ANK" evidence="15">
    <location>
        <begin position="1139"/>
        <end position="1171"/>
    </location>
</feature>
<dbReference type="Pfam" id="PF13637">
    <property type="entry name" value="Ank_4"/>
    <property type="match status" value="1"/>
</dbReference>
<feature type="repeat" description="ANK" evidence="15">
    <location>
        <begin position="1072"/>
        <end position="1104"/>
    </location>
</feature>
<feature type="repeat" description="TPR" evidence="16">
    <location>
        <begin position="2116"/>
        <end position="2149"/>
    </location>
</feature>
<feature type="compositionally biased region" description="Basic and acidic residues" evidence="17">
    <location>
        <begin position="2230"/>
        <end position="2244"/>
    </location>
</feature>
<dbReference type="GO" id="GO:0005576">
    <property type="term" value="C:extracellular region"/>
    <property type="evidence" value="ECO:0007669"/>
    <property type="project" value="UniProtKB-SubCell"/>
</dbReference>
<dbReference type="PROSITE" id="PS50005">
    <property type="entry name" value="TPR"/>
    <property type="match status" value="1"/>
</dbReference>
<dbReference type="Gene3D" id="1.25.40.20">
    <property type="entry name" value="Ankyrin repeat-containing domain"/>
    <property type="match status" value="7"/>
</dbReference>
<dbReference type="GO" id="GO:0044231">
    <property type="term" value="C:host cell presynaptic membrane"/>
    <property type="evidence" value="ECO:0007669"/>
    <property type="project" value="UniProtKB-KW"/>
</dbReference>
<keyword evidence="19" id="KW-1185">Reference proteome</keyword>
<evidence type="ECO:0000256" key="11">
    <source>
        <dbReference type="ARBA" id="ARBA00023043"/>
    </source>
</evidence>
<keyword evidence="12" id="KW-0472">Membrane</keyword>
<evidence type="ECO:0000256" key="13">
    <source>
        <dbReference type="ARBA" id="ARBA00034110"/>
    </source>
</evidence>
<keyword evidence="8" id="KW-0677">Repeat</keyword>
<dbReference type="Proteomes" id="UP000499080">
    <property type="component" value="Unassembled WGS sequence"/>
</dbReference>
<evidence type="ECO:0000256" key="5">
    <source>
        <dbReference type="ARBA" id="ARBA00022537"/>
    </source>
</evidence>
<organism evidence="18 19">
    <name type="scientific">Araneus ventricosus</name>
    <name type="common">Orbweaver spider</name>
    <name type="synonym">Epeira ventricosa</name>
    <dbReference type="NCBI Taxonomy" id="182803"/>
    <lineage>
        <taxon>Eukaryota</taxon>
        <taxon>Metazoa</taxon>
        <taxon>Ecdysozoa</taxon>
        <taxon>Arthropoda</taxon>
        <taxon>Chelicerata</taxon>
        <taxon>Arachnida</taxon>
        <taxon>Araneae</taxon>
        <taxon>Araneomorphae</taxon>
        <taxon>Entelegynae</taxon>
        <taxon>Araneoidea</taxon>
        <taxon>Araneidae</taxon>
        <taxon>Araneus</taxon>
    </lineage>
</organism>
<gene>
    <name evidence="18" type="primary">ANK1_13</name>
    <name evidence="18" type="ORF">AVEN_160181_1</name>
</gene>
<evidence type="ECO:0000256" key="15">
    <source>
        <dbReference type="PROSITE-ProRule" id="PRU00023"/>
    </source>
</evidence>
<dbReference type="InterPro" id="IPR050889">
    <property type="entry name" value="Dendritic_Spine_Reg/Scaffold"/>
</dbReference>
<dbReference type="InterPro" id="IPR011990">
    <property type="entry name" value="TPR-like_helical_dom_sf"/>
</dbReference>
<evidence type="ECO:0000256" key="10">
    <source>
        <dbReference type="ARBA" id="ARBA00023028"/>
    </source>
</evidence>
<evidence type="ECO:0000313" key="19">
    <source>
        <dbReference type="Proteomes" id="UP000499080"/>
    </source>
</evidence>
<feature type="repeat" description="ANK" evidence="15">
    <location>
        <begin position="1757"/>
        <end position="1789"/>
    </location>
</feature>
<feature type="repeat" description="ANK" evidence="15">
    <location>
        <begin position="1436"/>
        <end position="1468"/>
    </location>
</feature>
<feature type="repeat" description="ANK" evidence="15">
    <location>
        <begin position="1667"/>
        <end position="1699"/>
    </location>
</feature>
<proteinExistence type="inferred from homology"/>
<dbReference type="PANTHER" id="PTHR24166:SF48">
    <property type="entry name" value="PROTEIN VAPYRIN"/>
    <property type="match status" value="1"/>
</dbReference>
<evidence type="ECO:0000256" key="1">
    <source>
        <dbReference type="ARBA" id="ARBA00004175"/>
    </source>
</evidence>
<keyword evidence="16" id="KW-0802">TPR repeat</keyword>
<feature type="repeat" description="ANK" evidence="15">
    <location>
        <begin position="1501"/>
        <end position="1533"/>
    </location>
</feature>
<keyword evidence="7" id="KW-0528">Neurotoxin</keyword>
<feature type="repeat" description="ANK" evidence="15">
    <location>
        <begin position="1568"/>
        <end position="1600"/>
    </location>
</feature>
<feature type="repeat" description="ANK" evidence="15">
    <location>
        <begin position="1634"/>
        <end position="1666"/>
    </location>
</feature>
<feature type="repeat" description="ANK" evidence="15">
    <location>
        <begin position="1039"/>
        <end position="1071"/>
    </location>
</feature>
<dbReference type="GO" id="GO:0098794">
    <property type="term" value="C:postsynapse"/>
    <property type="evidence" value="ECO:0007669"/>
    <property type="project" value="UniProtKB-SubCell"/>
</dbReference>
<dbReference type="InterPro" id="IPR002110">
    <property type="entry name" value="Ankyrin_rpt"/>
</dbReference>
<feature type="repeat" description="ANK" evidence="15">
    <location>
        <begin position="1006"/>
        <end position="1038"/>
    </location>
</feature>
<evidence type="ECO:0000256" key="4">
    <source>
        <dbReference type="ARBA" id="ARBA00022525"/>
    </source>
</evidence>
<keyword evidence="5" id="KW-1052">Target cell membrane</keyword>
<feature type="compositionally biased region" description="Polar residues" evidence="17">
    <location>
        <begin position="2246"/>
        <end position="2258"/>
    </location>
</feature>
<keyword evidence="9" id="KW-0770">Synapse</keyword>
<evidence type="ECO:0000256" key="17">
    <source>
        <dbReference type="SAM" id="MobiDB-lite"/>
    </source>
</evidence>
<feature type="repeat" description="ANK" evidence="15">
    <location>
        <begin position="1468"/>
        <end position="1500"/>
    </location>
</feature>
<dbReference type="SMART" id="SM00248">
    <property type="entry name" value="ANK"/>
    <property type="match status" value="28"/>
</dbReference>
<dbReference type="GO" id="GO:0090729">
    <property type="term" value="F:toxin activity"/>
    <property type="evidence" value="ECO:0007669"/>
    <property type="project" value="UniProtKB-KW"/>
</dbReference>
<feature type="repeat" description="ANK" evidence="15">
    <location>
        <begin position="972"/>
        <end position="1004"/>
    </location>
</feature>
<dbReference type="Pfam" id="PF13424">
    <property type="entry name" value="TPR_12"/>
    <property type="match status" value="1"/>
</dbReference>
<dbReference type="GO" id="GO:0006887">
    <property type="term" value="P:exocytosis"/>
    <property type="evidence" value="ECO:0007669"/>
    <property type="project" value="UniProtKB-KW"/>
</dbReference>
<feature type="repeat" description="ANK" evidence="15">
    <location>
        <begin position="907"/>
        <end position="939"/>
    </location>
</feature>
<keyword evidence="11 15" id="KW-0040">ANK repeat</keyword>
<keyword evidence="12" id="KW-1053">Target membrane</keyword>
<evidence type="ECO:0000256" key="12">
    <source>
        <dbReference type="ARBA" id="ARBA00023298"/>
    </source>
</evidence>
<name>A0A4Y2PPP7_ARAVE</name>
<comment type="similarity">
    <text evidence="14">Belongs to the TANC family.</text>
</comment>
<dbReference type="EMBL" id="BGPR01011971">
    <property type="protein sequence ID" value="GBN53885.1"/>
    <property type="molecule type" value="Genomic_DNA"/>
</dbReference>
<dbReference type="SUPFAM" id="SSF48452">
    <property type="entry name" value="TPR-like"/>
    <property type="match status" value="1"/>
</dbReference>
<dbReference type="PRINTS" id="PR01415">
    <property type="entry name" value="ANKYRIN"/>
</dbReference>
<feature type="region of interest" description="Disordered" evidence="17">
    <location>
        <begin position="2230"/>
        <end position="2258"/>
    </location>
</feature>
<dbReference type="OrthoDB" id="6433835at2759"/>
<dbReference type="PROSITE" id="PS50297">
    <property type="entry name" value="ANK_REP_REGION"/>
    <property type="match status" value="18"/>
</dbReference>
<dbReference type="Pfam" id="PF00023">
    <property type="entry name" value="Ank"/>
    <property type="match status" value="2"/>
</dbReference>
<dbReference type="GO" id="GO:0044218">
    <property type="term" value="C:other organism cell membrane"/>
    <property type="evidence" value="ECO:0007669"/>
    <property type="project" value="UniProtKB-KW"/>
</dbReference>
<feature type="repeat" description="ANK" evidence="15">
    <location>
        <begin position="1336"/>
        <end position="1368"/>
    </location>
</feature>
<evidence type="ECO:0000256" key="16">
    <source>
        <dbReference type="PROSITE-ProRule" id="PRU00339"/>
    </source>
</evidence>
<evidence type="ECO:0000256" key="2">
    <source>
        <dbReference type="ARBA" id="ARBA00004613"/>
    </source>
</evidence>
<comment type="caution">
    <text evidence="18">The sequence shown here is derived from an EMBL/GenBank/DDBJ whole genome shotgun (WGS) entry which is preliminary data.</text>
</comment>
<feature type="repeat" description="ANK" evidence="15">
    <location>
        <begin position="1239"/>
        <end position="1271"/>
    </location>
</feature>
<accession>A0A4Y2PPP7</accession>
<reference evidence="18 19" key="1">
    <citation type="journal article" date="2019" name="Sci. Rep.">
        <title>Orb-weaving spider Araneus ventricosus genome elucidates the spidroin gene catalogue.</title>
        <authorList>
            <person name="Kono N."/>
            <person name="Nakamura H."/>
            <person name="Ohtoshi R."/>
            <person name="Moran D.A.P."/>
            <person name="Shinohara A."/>
            <person name="Yoshida Y."/>
            <person name="Fujiwara M."/>
            <person name="Mori M."/>
            <person name="Tomita M."/>
            <person name="Arakawa K."/>
        </authorList>
    </citation>
    <scope>NUCLEOTIDE SEQUENCE [LARGE SCALE GENOMIC DNA]</scope>
</reference>
<evidence type="ECO:0000256" key="3">
    <source>
        <dbReference type="ARBA" id="ARBA00022483"/>
    </source>
</evidence>